<sequence length="122" mass="14300">MPLSPANEHGGKNRSPVFFESIDYYFYLDKLREAPLKYDVALHCYVLMTNHVHFLMSAKDKTAISLLMQYVGRFYVPYINHKYQFSGSIWEGRFKSNLIESERGIYSLVCDTLKKTQCGQIW</sequence>
<reference evidence="2" key="1">
    <citation type="submission" date="2018-06" db="EMBL/GenBank/DDBJ databases">
        <authorList>
            <person name="Zhirakovskaya E."/>
        </authorList>
    </citation>
    <scope>NUCLEOTIDE SEQUENCE</scope>
</reference>
<dbReference type="SUPFAM" id="SSF143422">
    <property type="entry name" value="Transposase IS200-like"/>
    <property type="match status" value="1"/>
</dbReference>
<name>A0A3B0VVS2_9ZZZZ</name>
<dbReference type="InterPro" id="IPR002686">
    <property type="entry name" value="Transposase_17"/>
</dbReference>
<dbReference type="Pfam" id="PF01797">
    <property type="entry name" value="Y1_Tnp"/>
    <property type="match status" value="1"/>
</dbReference>
<dbReference type="GO" id="GO:0003677">
    <property type="term" value="F:DNA binding"/>
    <property type="evidence" value="ECO:0007669"/>
    <property type="project" value="InterPro"/>
</dbReference>
<dbReference type="GO" id="GO:0004803">
    <property type="term" value="F:transposase activity"/>
    <property type="evidence" value="ECO:0007669"/>
    <property type="project" value="InterPro"/>
</dbReference>
<accession>A0A3B0VVS2</accession>
<gene>
    <name evidence="2" type="ORF">MNBD_GAMMA04-2200</name>
</gene>
<dbReference type="PANTHER" id="PTHR34322">
    <property type="entry name" value="TRANSPOSASE, Y1_TNP DOMAIN-CONTAINING"/>
    <property type="match status" value="1"/>
</dbReference>
<evidence type="ECO:0000313" key="2">
    <source>
        <dbReference type="EMBL" id="VAW47718.1"/>
    </source>
</evidence>
<dbReference type="AlphaFoldDB" id="A0A3B0VVS2"/>
<protein>
    <recommendedName>
        <fullName evidence="1">Transposase IS200-like domain-containing protein</fullName>
    </recommendedName>
</protein>
<proteinExistence type="predicted"/>
<dbReference type="SMART" id="SM01321">
    <property type="entry name" value="Y1_Tnp"/>
    <property type="match status" value="1"/>
</dbReference>
<evidence type="ECO:0000259" key="1">
    <source>
        <dbReference type="SMART" id="SM01321"/>
    </source>
</evidence>
<dbReference type="PANTHER" id="PTHR34322:SF2">
    <property type="entry name" value="TRANSPOSASE IS200-LIKE DOMAIN-CONTAINING PROTEIN"/>
    <property type="match status" value="1"/>
</dbReference>
<organism evidence="2">
    <name type="scientific">hydrothermal vent metagenome</name>
    <dbReference type="NCBI Taxonomy" id="652676"/>
    <lineage>
        <taxon>unclassified sequences</taxon>
        <taxon>metagenomes</taxon>
        <taxon>ecological metagenomes</taxon>
    </lineage>
</organism>
<dbReference type="GO" id="GO:0006313">
    <property type="term" value="P:DNA transposition"/>
    <property type="evidence" value="ECO:0007669"/>
    <property type="project" value="InterPro"/>
</dbReference>
<dbReference type="InterPro" id="IPR036515">
    <property type="entry name" value="Transposase_17_sf"/>
</dbReference>
<dbReference type="EMBL" id="UOFB01000216">
    <property type="protein sequence ID" value="VAW47718.1"/>
    <property type="molecule type" value="Genomic_DNA"/>
</dbReference>
<feature type="domain" description="Transposase IS200-like" evidence="1">
    <location>
        <begin position="8"/>
        <end position="107"/>
    </location>
</feature>
<dbReference type="Gene3D" id="3.30.70.1290">
    <property type="entry name" value="Transposase IS200-like"/>
    <property type="match status" value="1"/>
</dbReference>